<evidence type="ECO:0000259" key="7">
    <source>
        <dbReference type="Pfam" id="PF00892"/>
    </source>
</evidence>
<feature type="transmembrane region" description="Helical" evidence="6">
    <location>
        <begin position="174"/>
        <end position="190"/>
    </location>
</feature>
<dbReference type="PANTHER" id="PTHR32322">
    <property type="entry name" value="INNER MEMBRANE TRANSPORTER"/>
    <property type="match status" value="1"/>
</dbReference>
<evidence type="ECO:0000313" key="9">
    <source>
        <dbReference type="Proteomes" id="UP000296374"/>
    </source>
</evidence>
<feature type="domain" description="EamA" evidence="7">
    <location>
        <begin position="206"/>
        <end position="345"/>
    </location>
</feature>
<dbReference type="PANTHER" id="PTHR32322:SF2">
    <property type="entry name" value="EAMA DOMAIN-CONTAINING PROTEIN"/>
    <property type="match status" value="1"/>
</dbReference>
<evidence type="ECO:0000256" key="3">
    <source>
        <dbReference type="ARBA" id="ARBA00022692"/>
    </source>
</evidence>
<dbReference type="GO" id="GO:0016020">
    <property type="term" value="C:membrane"/>
    <property type="evidence" value="ECO:0007669"/>
    <property type="project" value="UniProtKB-SubCell"/>
</dbReference>
<feature type="transmembrane region" description="Helical" evidence="6">
    <location>
        <begin position="202"/>
        <end position="222"/>
    </location>
</feature>
<proteinExistence type="inferred from homology"/>
<feature type="domain" description="EamA" evidence="7">
    <location>
        <begin position="54"/>
        <end position="189"/>
    </location>
</feature>
<feature type="transmembrane region" description="Helical" evidence="6">
    <location>
        <begin position="302"/>
        <end position="322"/>
    </location>
</feature>
<evidence type="ECO:0000256" key="1">
    <source>
        <dbReference type="ARBA" id="ARBA00004141"/>
    </source>
</evidence>
<keyword evidence="4 6" id="KW-1133">Transmembrane helix</keyword>
<feature type="transmembrane region" description="Helical" evidence="6">
    <location>
        <begin position="328"/>
        <end position="345"/>
    </location>
</feature>
<evidence type="ECO:0000313" key="8">
    <source>
        <dbReference type="EMBL" id="QDA35896.1"/>
    </source>
</evidence>
<reference evidence="9" key="1">
    <citation type="submission" date="2019-05" db="EMBL/GenBank/DDBJ databases">
        <title>Tamlana fucoidanivorans sp. nov., isolated from the surface of algae collected from Fujian province in China.</title>
        <authorList>
            <person name="Li J."/>
        </authorList>
    </citation>
    <scope>NUCLEOTIDE SEQUENCE [LARGE SCALE GENOMIC DNA]</scope>
    <source>
        <strain evidence="9">2251</strain>
        <plasmid evidence="9">unnamed6</plasmid>
    </source>
</reference>
<keyword evidence="8" id="KW-0614">Plasmid</keyword>
<dbReference type="EMBL" id="CP040760">
    <property type="protein sequence ID" value="QDA35896.1"/>
    <property type="molecule type" value="Genomic_DNA"/>
</dbReference>
<keyword evidence="5 6" id="KW-0472">Membrane</keyword>
<evidence type="ECO:0000256" key="4">
    <source>
        <dbReference type="ARBA" id="ARBA00022989"/>
    </source>
</evidence>
<dbReference type="InterPro" id="IPR000620">
    <property type="entry name" value="EamA_dom"/>
</dbReference>
<sequence>MATRVKNALKRAAIAGSALMRRPLPRPQKNQCERSSLRNNFKRLFAQMDEQQMAGVLLVSLAACLWGTVGVATGLMSNGSYKDPAVTGLVRALLGAASLLMIATLLRPPRPVWKEFPLGALIVFGIAGAMFQICLFAAFSIVGVTVTVAVTVCAPVLIVALIDAAWLRKCPERRFVLAASTASGGVLLVLPDTASTEMIRGWGAHGIILLAGASVAFAVLALVSRTITRHVEPVRTTGLGLLSSAMVLAAIIGLRTKNLEWKLVHLPPWRDIIIMVYIGVAATGGAYLAFVVGMQRCRSASVGLTATMIEPAIAALLAALILHERLTPGEALGCALMILAMIVLSRRNRRK</sequence>
<dbReference type="SUPFAM" id="SSF103481">
    <property type="entry name" value="Multidrug resistance efflux transporter EmrE"/>
    <property type="match status" value="2"/>
</dbReference>
<feature type="transmembrane region" description="Helical" evidence="6">
    <location>
        <begin position="118"/>
        <end position="142"/>
    </location>
</feature>
<comment type="similarity">
    <text evidence="2">Belongs to the EamA transporter family.</text>
</comment>
<geneLocation type="plasmid" evidence="8 9">
    <name>unnamed6</name>
</geneLocation>
<dbReference type="Proteomes" id="UP000296374">
    <property type="component" value="Plasmid unnamed6"/>
</dbReference>
<accession>A0A4Y5SSW4</accession>
<feature type="transmembrane region" description="Helical" evidence="6">
    <location>
        <begin position="88"/>
        <end position="106"/>
    </location>
</feature>
<dbReference type="InterPro" id="IPR050638">
    <property type="entry name" value="AA-Vitamin_Transporters"/>
</dbReference>
<evidence type="ECO:0000256" key="5">
    <source>
        <dbReference type="ARBA" id="ARBA00023136"/>
    </source>
</evidence>
<feature type="transmembrane region" description="Helical" evidence="6">
    <location>
        <begin position="53"/>
        <end position="76"/>
    </location>
</feature>
<organism evidence="8 9">
    <name type="scientific">Paracoccus liaowanqingii</name>
    <dbReference type="NCBI Taxonomy" id="2560053"/>
    <lineage>
        <taxon>Bacteria</taxon>
        <taxon>Pseudomonadati</taxon>
        <taxon>Pseudomonadota</taxon>
        <taxon>Alphaproteobacteria</taxon>
        <taxon>Rhodobacterales</taxon>
        <taxon>Paracoccaceae</taxon>
        <taxon>Paracoccus</taxon>
    </lineage>
</organism>
<feature type="transmembrane region" description="Helical" evidence="6">
    <location>
        <begin position="234"/>
        <end position="252"/>
    </location>
</feature>
<comment type="subcellular location">
    <subcellularLocation>
        <location evidence="1">Membrane</location>
        <topology evidence="1">Multi-pass membrane protein</topology>
    </subcellularLocation>
</comment>
<dbReference type="KEGG" id="plia:E4191_17255"/>
<dbReference type="AlphaFoldDB" id="A0A4Y5SSW4"/>
<feature type="transmembrane region" description="Helical" evidence="6">
    <location>
        <begin position="148"/>
        <end position="167"/>
    </location>
</feature>
<protein>
    <submittedName>
        <fullName evidence="8">DMT family transporter</fullName>
    </submittedName>
</protein>
<evidence type="ECO:0000256" key="6">
    <source>
        <dbReference type="SAM" id="Phobius"/>
    </source>
</evidence>
<keyword evidence="3 6" id="KW-0812">Transmembrane</keyword>
<dbReference type="InterPro" id="IPR037185">
    <property type="entry name" value="EmrE-like"/>
</dbReference>
<feature type="transmembrane region" description="Helical" evidence="6">
    <location>
        <begin position="272"/>
        <end position="290"/>
    </location>
</feature>
<dbReference type="Pfam" id="PF00892">
    <property type="entry name" value="EamA"/>
    <property type="match status" value="2"/>
</dbReference>
<evidence type="ECO:0000256" key="2">
    <source>
        <dbReference type="ARBA" id="ARBA00007362"/>
    </source>
</evidence>
<name>A0A4Y5SSW4_9RHOB</name>
<gene>
    <name evidence="8" type="ORF">E4191_17255</name>
</gene>